<accession>A0AAW5R4D2</accession>
<evidence type="ECO:0000313" key="5">
    <source>
        <dbReference type="EMBL" id="MCT8974793.1"/>
    </source>
</evidence>
<keyword evidence="3" id="KW-0804">Transcription</keyword>
<gene>
    <name evidence="5" type="ORF">MUB46_23295</name>
</gene>
<evidence type="ECO:0000256" key="2">
    <source>
        <dbReference type="ARBA" id="ARBA00023125"/>
    </source>
</evidence>
<dbReference type="InterPro" id="IPR009057">
    <property type="entry name" value="Homeodomain-like_sf"/>
</dbReference>
<reference evidence="5 6" key="1">
    <citation type="submission" date="2022-04" db="EMBL/GenBank/DDBJ databases">
        <authorList>
            <person name="Ye Y.-Q."/>
            <person name="Du Z.-J."/>
        </authorList>
    </citation>
    <scope>NUCLEOTIDE SEQUENCE [LARGE SCALE GENOMIC DNA]</scope>
    <source>
        <strain evidence="5 6">A6E488</strain>
    </source>
</reference>
<dbReference type="Gene3D" id="1.10.10.60">
    <property type="entry name" value="Homeodomain-like"/>
    <property type="match status" value="1"/>
</dbReference>
<dbReference type="Proteomes" id="UP001320898">
    <property type="component" value="Unassembled WGS sequence"/>
</dbReference>
<sequence>MALQAASASVPIRAERIESGLQARHWSLNREAAAAARQIILLADGEGEAETDGIAYPVSAPAILWLGSARPVRLRTGAGATGFLGGIGNAVLVDAIGDEPESVSLRYMVDRTFQLSLAGQRVLSADIVRAFEAILRELRQPQSGSPMLIAAHVRIVLVSMLRISGVEEPAMRGRGEKSQVLQRFRQLVEMHFRDHWAVARYAGTLGISRDRLHAMCTASLGKGPKALIAERLAREAGLRLERSTLTIEQLSHSLGFRDPAHFSHFFKRTTGLTPGQYRRMMASSDPETIAGSPASFADWP</sequence>
<dbReference type="PANTHER" id="PTHR43280:SF32">
    <property type="entry name" value="TRANSCRIPTIONAL REGULATORY PROTEIN"/>
    <property type="match status" value="1"/>
</dbReference>
<keyword evidence="1" id="KW-0805">Transcription regulation</keyword>
<dbReference type="InterPro" id="IPR018060">
    <property type="entry name" value="HTH_AraC"/>
</dbReference>
<dbReference type="EMBL" id="JALIDZ010000015">
    <property type="protein sequence ID" value="MCT8974793.1"/>
    <property type="molecule type" value="Genomic_DNA"/>
</dbReference>
<dbReference type="AlphaFoldDB" id="A0AAW5R4D2"/>
<evidence type="ECO:0000256" key="3">
    <source>
        <dbReference type="ARBA" id="ARBA00023163"/>
    </source>
</evidence>
<dbReference type="PRINTS" id="PR00032">
    <property type="entry name" value="HTHARAC"/>
</dbReference>
<protein>
    <submittedName>
        <fullName evidence="5">AraC family transcriptional regulator</fullName>
    </submittedName>
</protein>
<evidence type="ECO:0000313" key="6">
    <source>
        <dbReference type="Proteomes" id="UP001320898"/>
    </source>
</evidence>
<name>A0AAW5R4D2_9HYPH</name>
<organism evidence="5 6">
    <name type="scientific">Microbaculum marinisediminis</name>
    <dbReference type="NCBI Taxonomy" id="2931392"/>
    <lineage>
        <taxon>Bacteria</taxon>
        <taxon>Pseudomonadati</taxon>
        <taxon>Pseudomonadota</taxon>
        <taxon>Alphaproteobacteria</taxon>
        <taxon>Hyphomicrobiales</taxon>
        <taxon>Tepidamorphaceae</taxon>
        <taxon>Microbaculum</taxon>
    </lineage>
</organism>
<comment type="caution">
    <text evidence="5">The sequence shown here is derived from an EMBL/GenBank/DDBJ whole genome shotgun (WGS) entry which is preliminary data.</text>
</comment>
<evidence type="ECO:0000256" key="1">
    <source>
        <dbReference type="ARBA" id="ARBA00023015"/>
    </source>
</evidence>
<evidence type="ECO:0000259" key="4">
    <source>
        <dbReference type="PROSITE" id="PS01124"/>
    </source>
</evidence>
<dbReference type="PROSITE" id="PS01124">
    <property type="entry name" value="HTH_ARAC_FAMILY_2"/>
    <property type="match status" value="1"/>
</dbReference>
<dbReference type="Pfam" id="PF12833">
    <property type="entry name" value="HTH_18"/>
    <property type="match status" value="1"/>
</dbReference>
<proteinExistence type="predicted"/>
<dbReference type="SUPFAM" id="SSF46689">
    <property type="entry name" value="Homeodomain-like"/>
    <property type="match status" value="1"/>
</dbReference>
<feature type="domain" description="HTH araC/xylS-type" evidence="4">
    <location>
        <begin position="182"/>
        <end position="280"/>
    </location>
</feature>
<dbReference type="InterPro" id="IPR020449">
    <property type="entry name" value="Tscrpt_reg_AraC-type_HTH"/>
</dbReference>
<dbReference type="SMART" id="SM00342">
    <property type="entry name" value="HTH_ARAC"/>
    <property type="match status" value="1"/>
</dbReference>
<dbReference type="RefSeq" id="WP_261618381.1">
    <property type="nucleotide sequence ID" value="NZ_JALIDZ010000015.1"/>
</dbReference>
<dbReference type="GO" id="GO:0043565">
    <property type="term" value="F:sequence-specific DNA binding"/>
    <property type="evidence" value="ECO:0007669"/>
    <property type="project" value="InterPro"/>
</dbReference>
<keyword evidence="6" id="KW-1185">Reference proteome</keyword>
<keyword evidence="2" id="KW-0238">DNA-binding</keyword>
<dbReference type="PANTHER" id="PTHR43280">
    <property type="entry name" value="ARAC-FAMILY TRANSCRIPTIONAL REGULATOR"/>
    <property type="match status" value="1"/>
</dbReference>
<dbReference type="GO" id="GO:0003700">
    <property type="term" value="F:DNA-binding transcription factor activity"/>
    <property type="evidence" value="ECO:0007669"/>
    <property type="project" value="InterPro"/>
</dbReference>